<organism evidence="3 4">
    <name type="scientific">Stereocaulon virgatum</name>
    <dbReference type="NCBI Taxonomy" id="373712"/>
    <lineage>
        <taxon>Eukaryota</taxon>
        <taxon>Fungi</taxon>
        <taxon>Dikarya</taxon>
        <taxon>Ascomycota</taxon>
        <taxon>Pezizomycotina</taxon>
        <taxon>Lecanoromycetes</taxon>
        <taxon>OSLEUM clade</taxon>
        <taxon>Lecanoromycetidae</taxon>
        <taxon>Lecanorales</taxon>
        <taxon>Lecanorineae</taxon>
        <taxon>Stereocaulaceae</taxon>
        <taxon>Stereocaulon</taxon>
    </lineage>
</organism>
<dbReference type="EMBL" id="JBEFKJ010000028">
    <property type="protein sequence ID" value="KAL2038984.1"/>
    <property type="molecule type" value="Genomic_DNA"/>
</dbReference>
<name>A0ABR3ZZ67_9LECA</name>
<feature type="region of interest" description="Disordered" evidence="1">
    <location>
        <begin position="166"/>
        <end position="187"/>
    </location>
</feature>
<evidence type="ECO:0000313" key="3">
    <source>
        <dbReference type="EMBL" id="KAL2038984.1"/>
    </source>
</evidence>
<comment type="caution">
    <text evidence="3">The sequence shown here is derived from an EMBL/GenBank/DDBJ whole genome shotgun (WGS) entry which is preliminary data.</text>
</comment>
<evidence type="ECO:0000313" key="4">
    <source>
        <dbReference type="Proteomes" id="UP001590950"/>
    </source>
</evidence>
<evidence type="ECO:0000256" key="2">
    <source>
        <dbReference type="SAM" id="SignalP"/>
    </source>
</evidence>
<evidence type="ECO:0000256" key="1">
    <source>
        <dbReference type="SAM" id="MobiDB-lite"/>
    </source>
</evidence>
<feature type="chain" id="PRO_5045320214" evidence="2">
    <location>
        <begin position="21"/>
        <end position="212"/>
    </location>
</feature>
<accession>A0ABR3ZZ67</accession>
<dbReference type="Proteomes" id="UP001590950">
    <property type="component" value="Unassembled WGS sequence"/>
</dbReference>
<protein>
    <submittedName>
        <fullName evidence="3">Uncharacterized protein</fullName>
    </submittedName>
</protein>
<keyword evidence="4" id="KW-1185">Reference proteome</keyword>
<gene>
    <name evidence="3" type="ORF">N7G274_008324</name>
</gene>
<reference evidence="3 4" key="1">
    <citation type="submission" date="2024-09" db="EMBL/GenBank/DDBJ databases">
        <title>Rethinking Asexuality: The Enigmatic Case of Functional Sexual Genes in Lepraria (Stereocaulaceae).</title>
        <authorList>
            <person name="Doellman M."/>
            <person name="Sun Y."/>
            <person name="Barcenas-Pena A."/>
            <person name="Lumbsch H.T."/>
            <person name="Grewe F."/>
        </authorList>
    </citation>
    <scope>NUCLEOTIDE SEQUENCE [LARGE SCALE GENOMIC DNA]</scope>
    <source>
        <strain evidence="3 4">Mercado 3170</strain>
    </source>
</reference>
<feature type="compositionally biased region" description="Polar residues" evidence="1">
    <location>
        <begin position="173"/>
        <end position="187"/>
    </location>
</feature>
<proteinExistence type="predicted"/>
<feature type="signal peptide" evidence="2">
    <location>
        <begin position="1"/>
        <end position="20"/>
    </location>
</feature>
<keyword evidence="2" id="KW-0732">Signal</keyword>
<sequence>MYTQTLPTLAFLAFASPSIADQFGTLEKDVASLENAHTDIANSVFAWAETETSVPTDVLQKEFANYFNVLASETTAPIPGFLTYLPTPLITPASELLVSEATLVANDLASTAGTGGKGKMTVTSSGTTSVAKATSYMTSKMLGTGSPSAGTMGMSNSMNGTKPMTGPLAPPKFTTSPPKTQTKNVASQSPPVGVLAAVGVGLAGVFGVMLCL</sequence>